<proteinExistence type="predicted"/>
<feature type="region of interest" description="Disordered" evidence="1">
    <location>
        <begin position="172"/>
        <end position="308"/>
    </location>
</feature>
<dbReference type="STRING" id="1231657.A0A1Y2A1B2"/>
<keyword evidence="2" id="KW-0472">Membrane</keyword>
<keyword evidence="2" id="KW-1133">Transmembrane helix</keyword>
<evidence type="ECO:0000256" key="1">
    <source>
        <dbReference type="SAM" id="MobiDB-lite"/>
    </source>
</evidence>
<gene>
    <name evidence="3" type="ORF">BCR34DRAFT_584643</name>
</gene>
<accession>A0A1Y2A1B2</accession>
<reference evidence="3 4" key="1">
    <citation type="submission" date="2016-07" db="EMBL/GenBank/DDBJ databases">
        <title>Pervasive Adenine N6-methylation of Active Genes in Fungi.</title>
        <authorList>
            <consortium name="DOE Joint Genome Institute"/>
            <person name="Mondo S.J."/>
            <person name="Dannebaum R.O."/>
            <person name="Kuo R.C."/>
            <person name="Labutti K."/>
            <person name="Haridas S."/>
            <person name="Kuo A."/>
            <person name="Salamov A."/>
            <person name="Ahrendt S.R."/>
            <person name="Lipzen A."/>
            <person name="Sullivan W."/>
            <person name="Andreopoulos W.B."/>
            <person name="Clum A."/>
            <person name="Lindquist E."/>
            <person name="Daum C."/>
            <person name="Ramamoorthy G.K."/>
            <person name="Gryganskyi A."/>
            <person name="Culley D."/>
            <person name="Magnuson J.K."/>
            <person name="James T.Y."/>
            <person name="O'Malley M.A."/>
            <person name="Stajich J.E."/>
            <person name="Spatafora J.W."/>
            <person name="Visel A."/>
            <person name="Grigoriev I.V."/>
        </authorList>
    </citation>
    <scope>NUCLEOTIDE SEQUENCE [LARGE SCALE GENOMIC DNA]</scope>
    <source>
        <strain evidence="3 4">CBS 115471</strain>
    </source>
</reference>
<dbReference type="Proteomes" id="UP000193144">
    <property type="component" value="Unassembled WGS sequence"/>
</dbReference>
<evidence type="ECO:0008006" key="5">
    <source>
        <dbReference type="Google" id="ProtNLM"/>
    </source>
</evidence>
<evidence type="ECO:0000313" key="3">
    <source>
        <dbReference type="EMBL" id="ORY16190.1"/>
    </source>
</evidence>
<dbReference type="OrthoDB" id="5284712at2759"/>
<feature type="transmembrane region" description="Helical" evidence="2">
    <location>
        <begin position="15"/>
        <end position="35"/>
    </location>
</feature>
<dbReference type="PANTHER" id="PTHR37451:SF3">
    <property type="entry name" value="MARVEL DOMAIN-CONTAINING PROTEIN"/>
    <property type="match status" value="1"/>
</dbReference>
<feature type="compositionally biased region" description="Polar residues" evidence="1">
    <location>
        <begin position="185"/>
        <end position="197"/>
    </location>
</feature>
<keyword evidence="2" id="KW-0812">Transmembrane</keyword>
<organism evidence="3 4">
    <name type="scientific">Clohesyomyces aquaticus</name>
    <dbReference type="NCBI Taxonomy" id="1231657"/>
    <lineage>
        <taxon>Eukaryota</taxon>
        <taxon>Fungi</taxon>
        <taxon>Dikarya</taxon>
        <taxon>Ascomycota</taxon>
        <taxon>Pezizomycotina</taxon>
        <taxon>Dothideomycetes</taxon>
        <taxon>Pleosporomycetidae</taxon>
        <taxon>Pleosporales</taxon>
        <taxon>Lindgomycetaceae</taxon>
        <taxon>Clohesyomyces</taxon>
    </lineage>
</organism>
<feature type="transmembrane region" description="Helical" evidence="2">
    <location>
        <begin position="77"/>
        <end position="101"/>
    </location>
</feature>
<dbReference type="PROSITE" id="PS51257">
    <property type="entry name" value="PROKAR_LIPOPROTEIN"/>
    <property type="match status" value="1"/>
</dbReference>
<sequence>MQARIPQSYIQKCKVTAHVFQVLLIFIGACITIAVLTKGDTGGATKFFFALCFLSIPALIYLVMVPMWSRAERFVNAYAFAALDALYTILWFAAFISVAMWNAKGIKQGEKDKKIAEGDGNCTTFAYGPEAMCNLSRATVGFGIIIFIFFLVTTGISAYYLIKFRKEGHMPYQSSTPNPRHLGGETSNAGKDNTWSTEYEAPGRESDEEDRRTERGGNQEEDEYALLHSTETDEGRHPGRPLSWGEDRYNNRAPAPAYAGYDDDAAANALSPGGYEEYRREAGGPPPAGTGAGYGQGGRGYSFGGGDR</sequence>
<comment type="caution">
    <text evidence="3">The sequence shown here is derived from an EMBL/GenBank/DDBJ whole genome shotgun (WGS) entry which is preliminary data.</text>
</comment>
<dbReference type="PANTHER" id="PTHR37451">
    <property type="entry name" value="MARVEL DOMAIN"/>
    <property type="match status" value="1"/>
</dbReference>
<name>A0A1Y2A1B2_9PLEO</name>
<feature type="compositionally biased region" description="Basic and acidic residues" evidence="1">
    <location>
        <begin position="201"/>
        <end position="218"/>
    </location>
</feature>
<feature type="compositionally biased region" description="Gly residues" evidence="1">
    <location>
        <begin position="290"/>
        <end position="308"/>
    </location>
</feature>
<evidence type="ECO:0000256" key="2">
    <source>
        <dbReference type="SAM" id="Phobius"/>
    </source>
</evidence>
<dbReference type="EMBL" id="MCFA01000020">
    <property type="protein sequence ID" value="ORY16190.1"/>
    <property type="molecule type" value="Genomic_DNA"/>
</dbReference>
<feature type="transmembrane region" description="Helical" evidence="2">
    <location>
        <begin position="47"/>
        <end position="65"/>
    </location>
</feature>
<protein>
    <recommendedName>
        <fullName evidence="5">MARVEL domain-containing protein</fullName>
    </recommendedName>
</protein>
<feature type="compositionally biased region" description="Low complexity" evidence="1">
    <location>
        <begin position="253"/>
        <end position="275"/>
    </location>
</feature>
<evidence type="ECO:0000313" key="4">
    <source>
        <dbReference type="Proteomes" id="UP000193144"/>
    </source>
</evidence>
<dbReference type="AlphaFoldDB" id="A0A1Y2A1B2"/>
<feature type="transmembrane region" description="Helical" evidence="2">
    <location>
        <begin position="140"/>
        <end position="162"/>
    </location>
</feature>
<keyword evidence="4" id="KW-1185">Reference proteome</keyword>